<organism evidence="3 4">
    <name type="scientific">Elysia marginata</name>
    <dbReference type="NCBI Taxonomy" id="1093978"/>
    <lineage>
        <taxon>Eukaryota</taxon>
        <taxon>Metazoa</taxon>
        <taxon>Spiralia</taxon>
        <taxon>Lophotrochozoa</taxon>
        <taxon>Mollusca</taxon>
        <taxon>Gastropoda</taxon>
        <taxon>Heterobranchia</taxon>
        <taxon>Euthyneura</taxon>
        <taxon>Panpulmonata</taxon>
        <taxon>Sacoglossa</taxon>
        <taxon>Placobranchoidea</taxon>
        <taxon>Plakobranchidae</taxon>
        <taxon>Elysia</taxon>
    </lineage>
</organism>
<dbReference type="AlphaFoldDB" id="A0AAV4JLS0"/>
<feature type="region of interest" description="Disordered" evidence="1">
    <location>
        <begin position="170"/>
        <end position="192"/>
    </location>
</feature>
<accession>A0AAV4JLS0</accession>
<protein>
    <submittedName>
        <fullName evidence="3">Uncharacterized protein</fullName>
    </submittedName>
</protein>
<sequence>MASKKIIYGIGALGTAAVTSTAIAVPLSLRKSGKKSPYQSLLVGTKLNANQLTELKKQAVVTNATAGDIKQAYINNDKLAVEYDKSGVKTIVVFKLSENKLLTIASSLSGKQYVVSYETGTAKVLQLSKGSKEQDVKDNAKTFKAVIDDAISAAPTALADIKDNEDIIPSGQGTSTTSGVTTGAPTATATFK</sequence>
<proteinExistence type="predicted"/>
<evidence type="ECO:0000256" key="1">
    <source>
        <dbReference type="SAM" id="MobiDB-lite"/>
    </source>
</evidence>
<evidence type="ECO:0000313" key="4">
    <source>
        <dbReference type="Proteomes" id="UP000762676"/>
    </source>
</evidence>
<dbReference type="Proteomes" id="UP000762676">
    <property type="component" value="Unassembled WGS sequence"/>
</dbReference>
<keyword evidence="2" id="KW-0472">Membrane</keyword>
<feature type="transmembrane region" description="Helical" evidence="2">
    <location>
        <begin position="6"/>
        <end position="29"/>
    </location>
</feature>
<comment type="caution">
    <text evidence="3">The sequence shown here is derived from an EMBL/GenBank/DDBJ whole genome shotgun (WGS) entry which is preliminary data.</text>
</comment>
<keyword evidence="2" id="KW-1133">Transmembrane helix</keyword>
<reference evidence="3 4" key="1">
    <citation type="journal article" date="2021" name="Elife">
        <title>Chloroplast acquisition without the gene transfer in kleptoplastic sea slugs, Plakobranchus ocellatus.</title>
        <authorList>
            <person name="Maeda T."/>
            <person name="Takahashi S."/>
            <person name="Yoshida T."/>
            <person name="Shimamura S."/>
            <person name="Takaki Y."/>
            <person name="Nagai Y."/>
            <person name="Toyoda A."/>
            <person name="Suzuki Y."/>
            <person name="Arimoto A."/>
            <person name="Ishii H."/>
            <person name="Satoh N."/>
            <person name="Nishiyama T."/>
            <person name="Hasebe M."/>
            <person name="Maruyama T."/>
            <person name="Minagawa J."/>
            <person name="Obokata J."/>
            <person name="Shigenobu S."/>
        </authorList>
    </citation>
    <scope>NUCLEOTIDE SEQUENCE [LARGE SCALE GENOMIC DNA]</scope>
</reference>
<name>A0AAV4JLS0_9GAST</name>
<evidence type="ECO:0000313" key="3">
    <source>
        <dbReference type="EMBL" id="GFS22331.1"/>
    </source>
</evidence>
<evidence type="ECO:0000256" key="2">
    <source>
        <dbReference type="SAM" id="Phobius"/>
    </source>
</evidence>
<dbReference type="EMBL" id="BMAT01003247">
    <property type="protein sequence ID" value="GFS22331.1"/>
    <property type="molecule type" value="Genomic_DNA"/>
</dbReference>
<keyword evidence="2" id="KW-0812">Transmembrane</keyword>
<keyword evidence="4" id="KW-1185">Reference proteome</keyword>
<gene>
    <name evidence="3" type="ORF">ElyMa_001614300</name>
</gene>